<evidence type="ECO:0000313" key="2">
    <source>
        <dbReference type="Proteomes" id="UP000279384"/>
    </source>
</evidence>
<dbReference type="Gene3D" id="1.10.150.240">
    <property type="entry name" value="Putative phosphatase, domain 2"/>
    <property type="match status" value="1"/>
</dbReference>
<dbReference type="InterPro" id="IPR036412">
    <property type="entry name" value="HAD-like_sf"/>
</dbReference>
<dbReference type="Pfam" id="PF13419">
    <property type="entry name" value="HAD_2"/>
    <property type="match status" value="1"/>
</dbReference>
<comment type="caution">
    <text evidence="1">The sequence shown here is derived from an EMBL/GenBank/DDBJ whole genome shotgun (WGS) entry which is preliminary data.</text>
</comment>
<name>A0A495B3H1_VOGIN</name>
<dbReference type="GO" id="GO:0005829">
    <property type="term" value="C:cytosol"/>
    <property type="evidence" value="ECO:0007669"/>
    <property type="project" value="TreeGrafter"/>
</dbReference>
<dbReference type="EMBL" id="RBID01000017">
    <property type="protein sequence ID" value="RKQ55508.1"/>
    <property type="molecule type" value="Genomic_DNA"/>
</dbReference>
<dbReference type="GO" id="GO:0008967">
    <property type="term" value="F:phosphoglycolate phosphatase activity"/>
    <property type="evidence" value="ECO:0007669"/>
    <property type="project" value="TreeGrafter"/>
</dbReference>
<accession>A0A495B3H1</accession>
<reference evidence="1 2" key="1">
    <citation type="submission" date="2018-10" db="EMBL/GenBank/DDBJ databases">
        <title>Genomic Encyclopedia of Type Strains, Phase IV (KMG-IV): sequencing the most valuable type-strain genomes for metagenomic binning, comparative biology and taxonomic classification.</title>
        <authorList>
            <person name="Goeker M."/>
        </authorList>
    </citation>
    <scope>NUCLEOTIDE SEQUENCE [LARGE SCALE GENOMIC DNA]</scope>
    <source>
        <strain evidence="1 2">DSM 3303</strain>
    </source>
</reference>
<protein>
    <submittedName>
        <fullName evidence="1">Phosphoglycolate phosphatase</fullName>
    </submittedName>
</protein>
<dbReference type="SFLD" id="SFLDS00003">
    <property type="entry name" value="Haloacid_Dehalogenase"/>
    <property type="match status" value="1"/>
</dbReference>
<dbReference type="GO" id="GO:0006281">
    <property type="term" value="P:DNA repair"/>
    <property type="evidence" value="ECO:0007669"/>
    <property type="project" value="TreeGrafter"/>
</dbReference>
<evidence type="ECO:0000313" key="1">
    <source>
        <dbReference type="EMBL" id="RKQ55508.1"/>
    </source>
</evidence>
<dbReference type="AlphaFoldDB" id="A0A495B3H1"/>
<dbReference type="InterPro" id="IPR023198">
    <property type="entry name" value="PGP-like_dom2"/>
</dbReference>
<dbReference type="Proteomes" id="UP000279384">
    <property type="component" value="Unassembled WGS sequence"/>
</dbReference>
<dbReference type="PANTHER" id="PTHR43434:SF24">
    <property type="entry name" value="HYDROLASE-RELATED"/>
    <property type="match status" value="1"/>
</dbReference>
<dbReference type="SFLD" id="SFLDG01129">
    <property type="entry name" value="C1.5:_HAD__Beta-PGM__Phosphata"/>
    <property type="match status" value="1"/>
</dbReference>
<gene>
    <name evidence="1" type="ORF">C8E02_2890</name>
</gene>
<dbReference type="RefSeq" id="WP_120811726.1">
    <property type="nucleotide sequence ID" value="NZ_RBID01000017.1"/>
</dbReference>
<dbReference type="InterPro" id="IPR023214">
    <property type="entry name" value="HAD_sf"/>
</dbReference>
<dbReference type="InterPro" id="IPR041492">
    <property type="entry name" value="HAD_2"/>
</dbReference>
<dbReference type="PANTHER" id="PTHR43434">
    <property type="entry name" value="PHOSPHOGLYCOLATE PHOSPHATASE"/>
    <property type="match status" value="1"/>
</dbReference>
<organism evidence="1 2">
    <name type="scientific">Vogesella indigofera</name>
    <name type="common">Pseudomonas indigofera</name>
    <dbReference type="NCBI Taxonomy" id="45465"/>
    <lineage>
        <taxon>Bacteria</taxon>
        <taxon>Pseudomonadati</taxon>
        <taxon>Pseudomonadota</taxon>
        <taxon>Betaproteobacteria</taxon>
        <taxon>Neisseriales</taxon>
        <taxon>Chromobacteriaceae</taxon>
        <taxon>Vogesella</taxon>
    </lineage>
</organism>
<sequence>MTTRFDLIVFDWDGTLMDSTAHITRSIQAACQDLGLPIPPRERASHVIGLGLVDAMRVVCPGLPEARYQDMVQAYRHHYLAGDETIELFDGVAEGLAALEAAGYLLAVATGKSRVGLDRALNVTGLAPHFLTTRTVDECHSKPHPQMLLDITDQLGVAPARTLMVGDTTHDLQMALNAATLSVGVSYGAHPVEDLLDCEPLAIFDVFDDLQQWLIQQRN</sequence>
<dbReference type="Gene3D" id="3.40.50.1000">
    <property type="entry name" value="HAD superfamily/HAD-like"/>
    <property type="match status" value="1"/>
</dbReference>
<dbReference type="InterPro" id="IPR050155">
    <property type="entry name" value="HAD-like_hydrolase_sf"/>
</dbReference>
<proteinExistence type="predicted"/>
<dbReference type="InterPro" id="IPR006439">
    <property type="entry name" value="HAD-SF_hydro_IA"/>
</dbReference>
<dbReference type="NCBIfam" id="TIGR01549">
    <property type="entry name" value="HAD-SF-IA-v1"/>
    <property type="match status" value="1"/>
</dbReference>
<dbReference type="SUPFAM" id="SSF56784">
    <property type="entry name" value="HAD-like"/>
    <property type="match status" value="1"/>
</dbReference>